<evidence type="ECO:0000313" key="8">
    <source>
        <dbReference type="Proteomes" id="UP000309788"/>
    </source>
</evidence>
<dbReference type="Gene3D" id="2.170.130.10">
    <property type="entry name" value="TonB-dependent receptor, plug domain"/>
    <property type="match status" value="1"/>
</dbReference>
<dbReference type="OrthoDB" id="905812at2"/>
<keyword evidence="7" id="KW-0675">Receptor</keyword>
<dbReference type="InterPro" id="IPR037066">
    <property type="entry name" value="Plug_dom_sf"/>
</dbReference>
<proteinExistence type="predicted"/>
<dbReference type="Pfam" id="PF07715">
    <property type="entry name" value="Plug"/>
    <property type="match status" value="1"/>
</dbReference>
<dbReference type="PANTHER" id="PTHR40980:SF4">
    <property type="entry name" value="TONB-DEPENDENT RECEPTOR-LIKE BETA-BARREL DOMAIN-CONTAINING PROTEIN"/>
    <property type="match status" value="1"/>
</dbReference>
<protein>
    <submittedName>
        <fullName evidence="7">TonB-dependent receptor</fullName>
    </submittedName>
</protein>
<evidence type="ECO:0000259" key="6">
    <source>
        <dbReference type="Pfam" id="PF14905"/>
    </source>
</evidence>
<gene>
    <name evidence="7" type="ORF">FEM55_04530</name>
</gene>
<dbReference type="Gene3D" id="2.40.170.20">
    <property type="entry name" value="TonB-dependent receptor, beta-barrel domain"/>
    <property type="match status" value="1"/>
</dbReference>
<comment type="subcellular location">
    <subcellularLocation>
        <location evidence="1">Cell outer membrane</location>
    </subcellularLocation>
</comment>
<keyword evidence="3" id="KW-0998">Cell outer membrane</keyword>
<feature type="chain" id="PRO_5024325893" evidence="4">
    <location>
        <begin position="20"/>
        <end position="806"/>
    </location>
</feature>
<sequence length="806" mass="90879">MKHLLPAALILFASFYAHAQDYNVSGNVRNQQDEPVPYAAVSVNNSADSALIRADVADDHGLFRISGIGSGKYFIRISSVGSKLFQSPAFEVTDSDVNFPVFKLLADTQQLNEVKVTAARPLIEVKNDRLVFNIEGSINATGSNALELLQKSPGVQVDKDENILVKGKTGVRIYIDGRPSPMSGKDLASTLKSMNSADIEAIEIITNPSAKYDAAGDLGIINIRLKKNVKLGTNGNLSLGAMLGITPKYNASLNLNHRDKKINVFGSYGFNQGAWHNTTYDDQVLNGVAYNKIWHGIWRDTTHSAKIGADYFINAKNTLGFSANGRISNHNGGGQSETFISRRLHMEGDSLMLYSQTSNPEKNKNLNINLNYHYADTTGHELNIDADYGRFVSRGVSYQPNKYFFSLDEKEPLEKNYVSKTPVGITIRSFKADYEQPLKKGKLGYGFKLSDVKSDNTFDFFNVVSHVEVIDTSRSNRFKYTERVYAAYANYNVAIGKKWDLQAGIRAEHTKSLGDLTSFKQNALDKVDTTYLNFFPSGAISFKASKNHNWNLNYSRRINRPSYQNLNPFEYRIDELVYSKGNPFLKPEYANSFKLTHVYKAKLTTSLGYRRTRFPVVGLRIPYDSSRTYFITQNLDHSESFNLDVSITTAVTKWWDIYFNIGGYHNSWKAALPDGLIINNTTTAFNMNGQNTFKLKNDWTLELTGWYNSPYRRIDYNRGMGMMDAGIQKKFWKSNATLKVSFSDIFHTARGGYESEYAGIKTNLRFRFEGQMLKINFNYRFGSKEINAARNRRTGSEDELNRIKGG</sequence>
<dbReference type="Pfam" id="PF13620">
    <property type="entry name" value="CarboxypepD_reg"/>
    <property type="match status" value="1"/>
</dbReference>
<dbReference type="SUPFAM" id="SSF56935">
    <property type="entry name" value="Porins"/>
    <property type="match status" value="1"/>
</dbReference>
<evidence type="ECO:0000256" key="1">
    <source>
        <dbReference type="ARBA" id="ARBA00004442"/>
    </source>
</evidence>
<dbReference type="PANTHER" id="PTHR40980">
    <property type="entry name" value="PLUG DOMAIN-CONTAINING PROTEIN"/>
    <property type="match status" value="1"/>
</dbReference>
<dbReference type="SUPFAM" id="SSF49464">
    <property type="entry name" value="Carboxypeptidase regulatory domain-like"/>
    <property type="match status" value="1"/>
</dbReference>
<dbReference type="GO" id="GO:0009279">
    <property type="term" value="C:cell outer membrane"/>
    <property type="evidence" value="ECO:0007669"/>
    <property type="project" value="UniProtKB-SubCell"/>
</dbReference>
<reference evidence="7 8" key="1">
    <citation type="submission" date="2019-05" db="EMBL/GenBank/DDBJ databases">
        <authorList>
            <person name="Qu J.-H."/>
        </authorList>
    </citation>
    <scope>NUCLEOTIDE SEQUENCE [LARGE SCALE GENOMIC DNA]</scope>
    <source>
        <strain evidence="7 8">Z12</strain>
    </source>
</reference>
<evidence type="ECO:0000259" key="5">
    <source>
        <dbReference type="Pfam" id="PF07715"/>
    </source>
</evidence>
<dbReference type="InterPro" id="IPR041700">
    <property type="entry name" value="OMP_b-brl_3"/>
</dbReference>
<dbReference type="InterPro" id="IPR008969">
    <property type="entry name" value="CarboxyPept-like_regulatory"/>
</dbReference>
<feature type="domain" description="TonB-dependent receptor plug" evidence="5">
    <location>
        <begin position="142"/>
        <end position="214"/>
    </location>
</feature>
<name>A0A5R9KJN9_9BACT</name>
<organism evidence="7 8">
    <name type="scientific">Dyadobacter sediminis</name>
    <dbReference type="NCBI Taxonomy" id="1493691"/>
    <lineage>
        <taxon>Bacteria</taxon>
        <taxon>Pseudomonadati</taxon>
        <taxon>Bacteroidota</taxon>
        <taxon>Cytophagia</taxon>
        <taxon>Cytophagales</taxon>
        <taxon>Spirosomataceae</taxon>
        <taxon>Dyadobacter</taxon>
    </lineage>
</organism>
<accession>A0A5R9KJN9</accession>
<comment type="caution">
    <text evidence="7">The sequence shown here is derived from an EMBL/GenBank/DDBJ whole genome shotgun (WGS) entry which is preliminary data.</text>
</comment>
<dbReference type="AlphaFoldDB" id="A0A5R9KJN9"/>
<keyword evidence="8" id="KW-1185">Reference proteome</keyword>
<dbReference type="InterPro" id="IPR012910">
    <property type="entry name" value="Plug_dom"/>
</dbReference>
<feature type="domain" description="Outer membrane protein beta-barrel" evidence="6">
    <location>
        <begin position="375"/>
        <end position="779"/>
    </location>
</feature>
<evidence type="ECO:0000256" key="2">
    <source>
        <dbReference type="ARBA" id="ARBA00023136"/>
    </source>
</evidence>
<dbReference type="RefSeq" id="WP_138280098.1">
    <property type="nucleotide sequence ID" value="NZ_BMGE01000001.1"/>
</dbReference>
<dbReference type="Pfam" id="PF14905">
    <property type="entry name" value="OMP_b-brl_3"/>
    <property type="match status" value="1"/>
</dbReference>
<keyword evidence="2" id="KW-0472">Membrane</keyword>
<evidence type="ECO:0000256" key="3">
    <source>
        <dbReference type="ARBA" id="ARBA00023237"/>
    </source>
</evidence>
<dbReference type="EMBL" id="VCEI01000011">
    <property type="protein sequence ID" value="TLU96404.1"/>
    <property type="molecule type" value="Genomic_DNA"/>
</dbReference>
<dbReference type="Proteomes" id="UP000309788">
    <property type="component" value="Unassembled WGS sequence"/>
</dbReference>
<evidence type="ECO:0000256" key="4">
    <source>
        <dbReference type="SAM" id="SignalP"/>
    </source>
</evidence>
<dbReference type="InterPro" id="IPR036942">
    <property type="entry name" value="Beta-barrel_TonB_sf"/>
</dbReference>
<evidence type="ECO:0000313" key="7">
    <source>
        <dbReference type="EMBL" id="TLU96404.1"/>
    </source>
</evidence>
<keyword evidence="4" id="KW-0732">Signal</keyword>
<feature type="signal peptide" evidence="4">
    <location>
        <begin position="1"/>
        <end position="19"/>
    </location>
</feature>